<gene>
    <name evidence="2" type="ORF">HHL11_04325</name>
</gene>
<reference evidence="2 3" key="1">
    <citation type="submission" date="2020-04" db="EMBL/GenBank/DDBJ databases">
        <title>Ramlibacter sp. G-1-2-2 isolated from soil.</title>
        <authorList>
            <person name="Dahal R.H."/>
        </authorList>
    </citation>
    <scope>NUCLEOTIDE SEQUENCE [LARGE SCALE GENOMIC DNA]</scope>
    <source>
        <strain evidence="2 3">G-1-2-2</strain>
    </source>
</reference>
<dbReference type="InterPro" id="IPR000015">
    <property type="entry name" value="Fimb_usher"/>
</dbReference>
<dbReference type="AlphaFoldDB" id="A0A848GWI1"/>
<protein>
    <submittedName>
        <fullName evidence="2">Fimbrial biogenesis outer membrane usher protein</fullName>
    </submittedName>
</protein>
<dbReference type="GO" id="GO:0015473">
    <property type="term" value="F:fimbrial usher porin activity"/>
    <property type="evidence" value="ECO:0007669"/>
    <property type="project" value="InterPro"/>
</dbReference>
<accession>A0A848GWI1</accession>
<evidence type="ECO:0000313" key="3">
    <source>
        <dbReference type="Proteomes" id="UP000541185"/>
    </source>
</evidence>
<dbReference type="EMBL" id="JABBFX010000001">
    <property type="protein sequence ID" value="NML42965.1"/>
    <property type="molecule type" value="Genomic_DNA"/>
</dbReference>
<dbReference type="RefSeq" id="WP_169417208.1">
    <property type="nucleotide sequence ID" value="NZ_JABBFX010000001.1"/>
</dbReference>
<comment type="caution">
    <text evidence="2">The sequence shown here is derived from an EMBL/GenBank/DDBJ whole genome shotgun (WGS) entry which is preliminary data.</text>
</comment>
<dbReference type="GO" id="GO:0009279">
    <property type="term" value="C:cell outer membrane"/>
    <property type="evidence" value="ECO:0007669"/>
    <property type="project" value="TreeGrafter"/>
</dbReference>
<dbReference type="Pfam" id="PF13953">
    <property type="entry name" value="PapC_C"/>
    <property type="match status" value="1"/>
</dbReference>
<dbReference type="InterPro" id="IPR042186">
    <property type="entry name" value="FimD_plug_dom"/>
</dbReference>
<sequence>MTTCKSRCCASRLRLPEAAAAFGLGLVLLLSWAPPVAAQAVSAAAAAPDREELYLAVTVNGEALPQLARFLVGPGDALAASAATLREIGLRWPGSETASGLVELAQLSGLKATYDPRNQMINLVAPVAMLDRVPLRLVSGLGAAQPAEASPAEPGLLFNYDLFAQDSHDTSALSGWNELRMFGVGPGVWSTSMNSGVTHDLLGSHHSSVRLDTSWQMNWPQQALSLTLGDTYSGALTSSRAVRVGGLRFGSNFGLQPYQVTAPLNTFVGEATLPSTVDLYINGLRQSTQRVSPGQFLIDSLPSLNGAGRAELVITDINGQRRAVNFDFYGAPSLLREGLWDWSATTGFVRQDYGQRSFSYDHALVASGTARYGLSDRSTLEAQAQAGGGVALAGGGGAWRLGERAGVVSASVAASHSGAGTGRQAVAGYQWTAQPYSVSINSQRRSAGWRDIASRFETRHALDQDSVYAGYSSFLGQLGVIYVRQSYDSGDSQRFLTLSWSRQIGDATLSLNVVKDLASNSDYQAQLALYVPLDQRRSVSVTAARQGDRTNLAVDASQSVDSSAGGWGWRLQAAAGSGPARSQAEVTQMGSLGQWRAGVSGGSSEATTGYAGASGSAVWMGGGLKPMRQVDDAFALVSTSGVPDVPVRLENRVVGQTDSHGLLLIPQLNAYQRNKVAIDTLDLPADMRVESTTADAVPESHSGTLVAFKLRRIAAVQLTLRDEAGTPLPVGSNVTLEPAAGAAPAATTSVGYDGLVYLEDPPAGTVLRVEREGGGTCAAALPPIPGTGWIDLGPLTCR</sequence>
<proteinExistence type="predicted"/>
<feature type="domain" description="PapC-like C-terminal" evidence="1">
    <location>
        <begin position="718"/>
        <end position="779"/>
    </location>
</feature>
<dbReference type="Pfam" id="PF00577">
    <property type="entry name" value="Usher"/>
    <property type="match status" value="1"/>
</dbReference>
<keyword evidence="3" id="KW-1185">Reference proteome</keyword>
<dbReference type="Proteomes" id="UP000541185">
    <property type="component" value="Unassembled WGS sequence"/>
</dbReference>
<evidence type="ECO:0000259" key="1">
    <source>
        <dbReference type="Pfam" id="PF13953"/>
    </source>
</evidence>
<dbReference type="Gene3D" id="2.60.40.2610">
    <property type="entry name" value="Outer membrane usher protein FimD, plug domain"/>
    <property type="match status" value="1"/>
</dbReference>
<dbReference type="Gene3D" id="2.60.40.3110">
    <property type="match status" value="1"/>
</dbReference>
<name>A0A848GWI1_9BURK</name>
<organism evidence="2 3">
    <name type="scientific">Ramlibacter agri</name>
    <dbReference type="NCBI Taxonomy" id="2728837"/>
    <lineage>
        <taxon>Bacteria</taxon>
        <taxon>Pseudomonadati</taxon>
        <taxon>Pseudomonadota</taxon>
        <taxon>Betaproteobacteria</taxon>
        <taxon>Burkholderiales</taxon>
        <taxon>Comamonadaceae</taxon>
        <taxon>Ramlibacter</taxon>
    </lineage>
</organism>
<dbReference type="InterPro" id="IPR025949">
    <property type="entry name" value="PapC-like_C"/>
</dbReference>
<evidence type="ECO:0000313" key="2">
    <source>
        <dbReference type="EMBL" id="NML42965.1"/>
    </source>
</evidence>
<dbReference type="InterPro" id="IPR043142">
    <property type="entry name" value="PapC-like_C_sf"/>
</dbReference>
<dbReference type="PANTHER" id="PTHR30451:SF5">
    <property type="entry name" value="SLR0019 PROTEIN"/>
    <property type="match status" value="1"/>
</dbReference>
<dbReference type="PANTHER" id="PTHR30451">
    <property type="entry name" value="OUTER MEMBRANE USHER PROTEIN"/>
    <property type="match status" value="1"/>
</dbReference>
<dbReference type="GO" id="GO:0009297">
    <property type="term" value="P:pilus assembly"/>
    <property type="evidence" value="ECO:0007669"/>
    <property type="project" value="InterPro"/>
</dbReference>
<dbReference type="Gene3D" id="2.60.40.2070">
    <property type="match status" value="1"/>
</dbReference>